<keyword evidence="4" id="KW-1185">Reference proteome</keyword>
<sequence length="949" mass="102507">MKKYIRKSLALILLSAVLMTSLNTAAIAAPQVINQTVEKQNITSGVVLEKYNRFTTSGWIKSNVLRVDLSNENVKVDSLINKTNITKISTVKNLANASGALAAVNGSFFDMSSGDAYGPVMSSGEFDVAMTKNNTDLATFSLDDMNNALFTYWNTKVELITPSGERKAIAAYNRYTGYYNMNMYIVDSKWGQKTPGVTSTYPEWMEMVVENGVVKEFRENMPGTDIPKDGYVVMATFGQQKILTDNFKIGDPVDFDVTLNIDSDNMKMALTGGTLLVKDGNVVTNFTHLSTSAGTRAPRTAAGTTADGKTLLVVAVDGRTNTSIGMTQAELASYMKELGCAYAINFDGGGSTTMVARTAGTTSLSTINDPSDGFERGVSASLGIFSIAPKGPVDSLLVTAYENNVFVNTSRAFTVKGVDKYLNPVDINSDDIKWSVSGVTGTFKGNTLFPTSTGEAVVTATLGETVVGTCKINVLSNPVKLDLNVSKLNTQAGKTTTFAVKGTDKYGFSSSIHPSHIKWGVTGKVGTVDSNVFTAAEKGTGYVSAALAGVSAYCPVSIAQPGEKKVIEDFKSDSMKLDLSSRSVTATYSKASNSYKSAPYSAKLTYDFTKDVQNSRAAYINLPNGGYALDSTTSKLGLWVYSSAKKPVWIGAMVYDKKGNVYYKYFSKGITWTGWKYLEVSLEDIGTPSKITKVYAVEATKTKASGTLYFDDLTMYYSGYPAVAATKATTSTVPADPEYKNRTVAGSDSFTFSVFGQSQIYNAEKNKTQVTLLTSLANKIKNNFGASAVVGKADTLSVNTKVPFVSTTSGYKAIDKNGNRLVQLKTFKGNSMRLTDSNQWFWFKNQISSFTGNNLFIFLAISPDSFSDASEGALLKETLASYKKQNPDKNVWVFYYGTTNASHMQNGIKYISTAGFDSPGFSDKNTSAAKFVTVKTKGNTVTYQFNSFN</sequence>
<dbReference type="Pfam" id="PF09992">
    <property type="entry name" value="NAGPA"/>
    <property type="match status" value="1"/>
</dbReference>
<dbReference type="Gene3D" id="2.60.120.430">
    <property type="entry name" value="Galactose-binding lectin"/>
    <property type="match status" value="1"/>
</dbReference>
<organism evidence="3 4">
    <name type="scientific">Ruminiclostridium sufflavum DSM 19573</name>
    <dbReference type="NCBI Taxonomy" id="1121337"/>
    <lineage>
        <taxon>Bacteria</taxon>
        <taxon>Bacillati</taxon>
        <taxon>Bacillota</taxon>
        <taxon>Clostridia</taxon>
        <taxon>Eubacteriales</taxon>
        <taxon>Oscillospiraceae</taxon>
        <taxon>Ruminiclostridium</taxon>
    </lineage>
</organism>
<evidence type="ECO:0000313" key="3">
    <source>
        <dbReference type="EMBL" id="PYG87147.1"/>
    </source>
</evidence>
<dbReference type="PANTHER" id="PTHR40446">
    <property type="entry name" value="N-ACETYLGLUCOSAMINE-1-PHOSPHODIESTER ALPHA-N-ACETYLGLUCOSAMINIDASE"/>
    <property type="match status" value="1"/>
</dbReference>
<dbReference type="AlphaFoldDB" id="A0A318XWH1"/>
<feature type="domain" description="Phosphodiester glycosidase" evidence="2">
    <location>
        <begin position="206"/>
        <end position="385"/>
    </location>
</feature>
<feature type="signal peptide" evidence="1">
    <location>
        <begin position="1"/>
        <end position="28"/>
    </location>
</feature>
<dbReference type="Proteomes" id="UP000248132">
    <property type="component" value="Unassembled WGS sequence"/>
</dbReference>
<evidence type="ECO:0000256" key="1">
    <source>
        <dbReference type="SAM" id="SignalP"/>
    </source>
</evidence>
<feature type="chain" id="PRO_5016278874" evidence="1">
    <location>
        <begin position="29"/>
        <end position="949"/>
    </location>
</feature>
<comment type="caution">
    <text evidence="3">The sequence shown here is derived from an EMBL/GenBank/DDBJ whole genome shotgun (WGS) entry which is preliminary data.</text>
</comment>
<evidence type="ECO:0000259" key="2">
    <source>
        <dbReference type="Pfam" id="PF09992"/>
    </source>
</evidence>
<dbReference type="EMBL" id="QKMR01000013">
    <property type="protein sequence ID" value="PYG87147.1"/>
    <property type="molecule type" value="Genomic_DNA"/>
</dbReference>
<gene>
    <name evidence="3" type="ORF">LY28_02282</name>
</gene>
<name>A0A318XWH1_9FIRM</name>
<reference evidence="3 4" key="1">
    <citation type="submission" date="2018-06" db="EMBL/GenBank/DDBJ databases">
        <title>Genomic Encyclopedia of Type Strains, Phase I: the one thousand microbial genomes (KMG-I) project.</title>
        <authorList>
            <person name="Kyrpides N."/>
        </authorList>
    </citation>
    <scope>NUCLEOTIDE SEQUENCE [LARGE SCALE GENOMIC DNA]</scope>
    <source>
        <strain evidence="3 4">DSM 19573</strain>
    </source>
</reference>
<accession>A0A318XWH1</accession>
<proteinExistence type="predicted"/>
<dbReference type="PANTHER" id="PTHR40446:SF2">
    <property type="entry name" value="N-ACETYLGLUCOSAMINE-1-PHOSPHODIESTER ALPHA-N-ACETYLGLUCOSAMINIDASE"/>
    <property type="match status" value="1"/>
</dbReference>
<dbReference type="InterPro" id="IPR018711">
    <property type="entry name" value="NAGPA"/>
</dbReference>
<protein>
    <submittedName>
        <fullName evidence="3">Uncharacterized protein DUF2233</fullName>
    </submittedName>
</protein>
<keyword evidence="1" id="KW-0732">Signal</keyword>
<dbReference type="RefSeq" id="WP_110462310.1">
    <property type="nucleotide sequence ID" value="NZ_QKMR01000013.1"/>
</dbReference>
<dbReference type="OrthoDB" id="9809781at2"/>
<evidence type="ECO:0000313" key="4">
    <source>
        <dbReference type="Proteomes" id="UP000248132"/>
    </source>
</evidence>